<feature type="transmembrane region" description="Helical" evidence="4">
    <location>
        <begin position="87"/>
        <end position="105"/>
    </location>
</feature>
<dbReference type="InterPro" id="IPR003661">
    <property type="entry name" value="HisK_dim/P_dom"/>
</dbReference>
<keyword evidence="3" id="KW-0597">Phosphoprotein</keyword>
<dbReference type="Pfam" id="PF25323">
    <property type="entry name" value="6TM_PilS"/>
    <property type="match status" value="1"/>
</dbReference>
<reference evidence="6 7" key="1">
    <citation type="submission" date="2020-03" db="EMBL/GenBank/DDBJ databases">
        <authorList>
            <consortium name="Genoscope - CEA"/>
            <person name="William W."/>
        </authorList>
    </citation>
    <scope>NUCLEOTIDE SEQUENCE [LARGE SCALE GENOMIC DNA]</scope>
    <source>
        <strain evidence="7">DSM 16959</strain>
    </source>
</reference>
<feature type="transmembrane region" description="Helical" evidence="4">
    <location>
        <begin position="27"/>
        <end position="44"/>
    </location>
</feature>
<feature type="transmembrane region" description="Helical" evidence="4">
    <location>
        <begin position="161"/>
        <end position="182"/>
    </location>
</feature>
<keyword evidence="7" id="KW-1185">Reference proteome</keyword>
<keyword evidence="4" id="KW-0472">Membrane</keyword>
<dbReference type="InterPro" id="IPR004358">
    <property type="entry name" value="Sig_transdc_His_kin-like_C"/>
</dbReference>
<dbReference type="Gene3D" id="3.30.565.10">
    <property type="entry name" value="Histidine kinase-like ATPase, C-terminal domain"/>
    <property type="match status" value="1"/>
</dbReference>
<comment type="catalytic activity">
    <reaction evidence="1">
        <text>ATP + protein L-histidine = ADP + protein N-phospho-L-histidine.</text>
        <dbReference type="EC" id="2.7.13.3"/>
    </reaction>
</comment>
<dbReference type="GO" id="GO:0000155">
    <property type="term" value="F:phosphorelay sensor kinase activity"/>
    <property type="evidence" value="ECO:0007669"/>
    <property type="project" value="InterPro"/>
</dbReference>
<dbReference type="CDD" id="cd00082">
    <property type="entry name" value="HisKA"/>
    <property type="match status" value="1"/>
</dbReference>
<dbReference type="SMART" id="SM00388">
    <property type="entry name" value="HisKA"/>
    <property type="match status" value="1"/>
</dbReference>
<dbReference type="RefSeq" id="WP_145771480.1">
    <property type="nucleotide sequence ID" value="NZ_LR778301.1"/>
</dbReference>
<dbReference type="InterPro" id="IPR036890">
    <property type="entry name" value="HATPase_C_sf"/>
</dbReference>
<dbReference type="Proteomes" id="UP000515733">
    <property type="component" value="Chromosome"/>
</dbReference>
<organism evidence="6 7">
    <name type="scientific">Denitratisoma oestradiolicum</name>
    <dbReference type="NCBI Taxonomy" id="311182"/>
    <lineage>
        <taxon>Bacteria</taxon>
        <taxon>Pseudomonadati</taxon>
        <taxon>Pseudomonadota</taxon>
        <taxon>Betaproteobacteria</taxon>
        <taxon>Nitrosomonadales</taxon>
        <taxon>Sterolibacteriaceae</taxon>
        <taxon>Denitratisoma</taxon>
    </lineage>
</organism>
<gene>
    <name evidence="6" type="ORF">DENOEST_3251</name>
</gene>
<dbReference type="OrthoDB" id="9815750at2"/>
<feature type="domain" description="Histidine kinase" evidence="5">
    <location>
        <begin position="322"/>
        <end position="524"/>
    </location>
</feature>
<dbReference type="Pfam" id="PF00512">
    <property type="entry name" value="HisKA"/>
    <property type="match status" value="1"/>
</dbReference>
<dbReference type="Pfam" id="PF02518">
    <property type="entry name" value="HATPase_c"/>
    <property type="match status" value="1"/>
</dbReference>
<dbReference type="SMART" id="SM00387">
    <property type="entry name" value="HATPase_c"/>
    <property type="match status" value="1"/>
</dbReference>
<dbReference type="SUPFAM" id="SSF55874">
    <property type="entry name" value="ATPase domain of HSP90 chaperone/DNA topoisomerase II/histidine kinase"/>
    <property type="match status" value="1"/>
</dbReference>
<feature type="transmembrane region" description="Helical" evidence="4">
    <location>
        <begin position="111"/>
        <end position="127"/>
    </location>
</feature>
<dbReference type="KEGG" id="doe:DENOEST_3251"/>
<dbReference type="PROSITE" id="PS50109">
    <property type="entry name" value="HIS_KIN"/>
    <property type="match status" value="1"/>
</dbReference>
<dbReference type="EC" id="2.7.13.3" evidence="2"/>
<dbReference type="AlphaFoldDB" id="A0A6S6Y1I9"/>
<dbReference type="SUPFAM" id="SSF47384">
    <property type="entry name" value="Homodimeric domain of signal transducing histidine kinase"/>
    <property type="match status" value="1"/>
</dbReference>
<evidence type="ECO:0000313" key="6">
    <source>
        <dbReference type="EMBL" id="CAB1370405.1"/>
    </source>
</evidence>
<dbReference type="InterPro" id="IPR003594">
    <property type="entry name" value="HATPase_dom"/>
</dbReference>
<dbReference type="Gene3D" id="1.10.287.130">
    <property type="match status" value="1"/>
</dbReference>
<dbReference type="InterPro" id="IPR036097">
    <property type="entry name" value="HisK_dim/P_sf"/>
</dbReference>
<evidence type="ECO:0000256" key="3">
    <source>
        <dbReference type="ARBA" id="ARBA00022553"/>
    </source>
</evidence>
<evidence type="ECO:0000259" key="5">
    <source>
        <dbReference type="PROSITE" id="PS50109"/>
    </source>
</evidence>
<name>A0A6S6Y1I9_9PROT</name>
<proteinExistence type="predicted"/>
<dbReference type="InterPro" id="IPR005467">
    <property type="entry name" value="His_kinase_dom"/>
</dbReference>
<evidence type="ECO:0000313" key="7">
    <source>
        <dbReference type="Proteomes" id="UP000515733"/>
    </source>
</evidence>
<feature type="transmembrane region" description="Helical" evidence="4">
    <location>
        <begin position="56"/>
        <end position="75"/>
    </location>
</feature>
<dbReference type="PRINTS" id="PR00344">
    <property type="entry name" value="BCTRLSENSOR"/>
</dbReference>
<accession>A0A6S6Y1I9</accession>
<evidence type="ECO:0000256" key="1">
    <source>
        <dbReference type="ARBA" id="ARBA00000085"/>
    </source>
</evidence>
<keyword evidence="4" id="KW-0812">Transmembrane</keyword>
<dbReference type="PANTHER" id="PTHR43065">
    <property type="entry name" value="SENSOR HISTIDINE KINASE"/>
    <property type="match status" value="1"/>
</dbReference>
<evidence type="ECO:0000256" key="2">
    <source>
        <dbReference type="ARBA" id="ARBA00012438"/>
    </source>
</evidence>
<sequence>MSSPPIPGGSAPPNPESYWRSLQYFNLFRLVMATVFVAATHLSGRPQTLGSVAPTMAFWVSSFYLAGAVLLMLLPRLTRRSRFNRQLSAAVGIDILAITLLSHASSEAYGSLSYLLLVVLAAAGLVGQGRLVLFYAALASLVVLLEQGYRTLGGGADVEDLSRAAGLCIGFFGTAISAHLLARRALINEALAEQRRIELDGQSRLNRRIIRDMQDGVLVVDAQGTVRHHNPRAEILCNVYRVPEAPTLKDFSTELSRRYPQWREAGREVADILDLPGGHSLRVRYLPPGESDLALLYLEDLILVQAQARQLKLAALGRLTANMAHEIRNPLAAISHAAELMAEDSGNEAGIRLTRIIGENTQRLNRIVTEVLELGRRDRANIEPIVLADFVAAFLDEFTIIEPRAANFVESRIEPGLILYFDRGHLNRVLLNLVGNAMRYCQERPGSILIDTPRPARLDGMVELHVRDDGPGIDGEGRFHVFEPFFTTRSGGTGLGLYIARELCDANGGSLELMEGEGGAHFRIIGRRGNGNES</sequence>
<evidence type="ECO:0000256" key="4">
    <source>
        <dbReference type="SAM" id="Phobius"/>
    </source>
</evidence>
<keyword evidence="4" id="KW-1133">Transmembrane helix</keyword>
<protein>
    <recommendedName>
        <fullName evidence="2">histidine kinase</fullName>
        <ecNumber evidence="2">2.7.13.3</ecNumber>
    </recommendedName>
</protein>
<dbReference type="PANTHER" id="PTHR43065:SF52">
    <property type="entry name" value="SENSOR PROTEIN KINASE PILS"/>
    <property type="match status" value="1"/>
</dbReference>
<dbReference type="EMBL" id="LR778301">
    <property type="protein sequence ID" value="CAB1370405.1"/>
    <property type="molecule type" value="Genomic_DNA"/>
</dbReference>